<evidence type="ECO:0000313" key="2">
    <source>
        <dbReference type="Proteomes" id="UP001597549"/>
    </source>
</evidence>
<evidence type="ECO:0008006" key="3">
    <source>
        <dbReference type="Google" id="ProtNLM"/>
    </source>
</evidence>
<dbReference type="RefSeq" id="WP_379804681.1">
    <property type="nucleotide sequence ID" value="NZ_JBHUOL010000007.1"/>
</dbReference>
<comment type="caution">
    <text evidence="1">The sequence shown here is derived from an EMBL/GenBank/DDBJ whole genome shotgun (WGS) entry which is preliminary data.</text>
</comment>
<sequence length="268" mass="32126">MKRHFILIFILFYFLGFSQCEDSDKLDFGGTYLSKTNNYIPFDLEISDTIQYCCDIKKIKSYSDFIFKKSEDYIIERGGIEFYNNLKIHQLEVNFNDSIKIVYDNQKLYNLSNYKVTYWILYTYTNKNIEYGFGLEFDKNGEMISENKFPKYSGNLDFENLSNYCDALEIVKKDKRFKDKTVDYIELAYLDNINSFCWLIEEKRNQNKELGKWEKQVVNQYLVNANTNELEKIIKKESMSIASGVKINYKTKKQLRKEERKRKKLENK</sequence>
<gene>
    <name evidence="1" type="ORF">ACFSX9_03920</name>
</gene>
<keyword evidence="2" id="KW-1185">Reference proteome</keyword>
<evidence type="ECO:0000313" key="1">
    <source>
        <dbReference type="EMBL" id="MFD2907877.1"/>
    </source>
</evidence>
<accession>A0ABW5Z7W1</accession>
<protein>
    <recommendedName>
        <fullName evidence="3">Lipoprotein</fullName>
    </recommendedName>
</protein>
<dbReference type="Proteomes" id="UP001597549">
    <property type="component" value="Unassembled WGS sequence"/>
</dbReference>
<proteinExistence type="predicted"/>
<reference evidence="2" key="1">
    <citation type="journal article" date="2019" name="Int. J. Syst. Evol. Microbiol.">
        <title>The Global Catalogue of Microorganisms (GCM) 10K type strain sequencing project: providing services to taxonomists for standard genome sequencing and annotation.</title>
        <authorList>
            <consortium name="The Broad Institute Genomics Platform"/>
            <consortium name="The Broad Institute Genome Sequencing Center for Infectious Disease"/>
            <person name="Wu L."/>
            <person name="Ma J."/>
        </authorList>
    </citation>
    <scope>NUCLEOTIDE SEQUENCE [LARGE SCALE GENOMIC DNA]</scope>
    <source>
        <strain evidence="2">KCTC 52644</strain>
    </source>
</reference>
<name>A0ABW5Z7W1_9FLAO</name>
<dbReference type="EMBL" id="JBHUOL010000007">
    <property type="protein sequence ID" value="MFD2907877.1"/>
    <property type="molecule type" value="Genomic_DNA"/>
</dbReference>
<organism evidence="1 2">
    <name type="scientific">Flavobacterium ardleyense</name>
    <dbReference type="NCBI Taxonomy" id="2038737"/>
    <lineage>
        <taxon>Bacteria</taxon>
        <taxon>Pseudomonadati</taxon>
        <taxon>Bacteroidota</taxon>
        <taxon>Flavobacteriia</taxon>
        <taxon>Flavobacteriales</taxon>
        <taxon>Flavobacteriaceae</taxon>
        <taxon>Flavobacterium</taxon>
    </lineage>
</organism>